<dbReference type="STRING" id="304371.MCP_2142"/>
<dbReference type="Pfam" id="PF01008">
    <property type="entry name" value="IF-2B"/>
    <property type="match status" value="1"/>
</dbReference>
<dbReference type="GO" id="GO:0043917">
    <property type="term" value="F:ribose 1,5-bisphosphate isomerase activity"/>
    <property type="evidence" value="ECO:0007669"/>
    <property type="project" value="UniProtKB-UniRule"/>
</dbReference>
<keyword evidence="6" id="KW-1185">Reference proteome</keyword>
<dbReference type="FunFam" id="3.40.50.10470:FF:000019">
    <property type="entry name" value="Ribose 1,5-bisphosphate isomerase"/>
    <property type="match status" value="1"/>
</dbReference>
<dbReference type="InterPro" id="IPR005250">
    <property type="entry name" value="R15Pi"/>
</dbReference>
<feature type="active site" description="Proton donor" evidence="4">
    <location>
        <position position="196"/>
    </location>
</feature>
<dbReference type="eggNOG" id="arCOG01124">
    <property type="taxonomic scope" value="Archaea"/>
</dbReference>
<dbReference type="EMBL" id="AP011532">
    <property type="protein sequence ID" value="BAI62214.1"/>
    <property type="molecule type" value="Genomic_DNA"/>
</dbReference>
<keyword evidence="3 4" id="KW-0119">Carbohydrate metabolism</keyword>
<evidence type="ECO:0000313" key="5">
    <source>
        <dbReference type="EMBL" id="BAI62214.1"/>
    </source>
</evidence>
<dbReference type="InterPro" id="IPR037171">
    <property type="entry name" value="NagB/RpiA_transferase-like"/>
</dbReference>
<dbReference type="EC" id="5.3.1.29" evidence="4"/>
<organism evidence="5 6">
    <name type="scientific">Methanocella paludicola (strain DSM 17711 / JCM 13418 / NBRC 101707 / SANAE)</name>
    <dbReference type="NCBI Taxonomy" id="304371"/>
    <lineage>
        <taxon>Archaea</taxon>
        <taxon>Methanobacteriati</taxon>
        <taxon>Methanobacteriota</taxon>
        <taxon>Stenosarchaea group</taxon>
        <taxon>Methanomicrobia</taxon>
        <taxon>Methanocellales</taxon>
        <taxon>Methanocellaceae</taxon>
        <taxon>Methanocella</taxon>
    </lineage>
</organism>
<dbReference type="PANTHER" id="PTHR43475:SF2">
    <property type="entry name" value="RIBOSE 1,5-BISPHOSPHATE ISOMERASE"/>
    <property type="match status" value="1"/>
</dbReference>
<feature type="binding site" evidence="4">
    <location>
        <position position="232"/>
    </location>
    <ligand>
        <name>substrate</name>
    </ligand>
</feature>
<dbReference type="Gene3D" id="1.20.120.420">
    <property type="entry name" value="translation initiation factor eif-2b, domain 1"/>
    <property type="match status" value="1"/>
</dbReference>
<dbReference type="PATRIC" id="fig|304371.9.peg.2184"/>
<dbReference type="FunCoup" id="D1Z0J2">
    <property type="interactions" value="24"/>
</dbReference>
<evidence type="ECO:0000313" key="6">
    <source>
        <dbReference type="Proteomes" id="UP000001882"/>
    </source>
</evidence>
<dbReference type="InterPro" id="IPR042529">
    <property type="entry name" value="IF_2B-like_C"/>
</dbReference>
<dbReference type="NCBIfam" id="TIGR00524">
    <property type="entry name" value="eIF-2B_rel"/>
    <property type="match status" value="1"/>
</dbReference>
<gene>
    <name evidence="5" type="ordered locus">MCP_2142</name>
</gene>
<dbReference type="InterPro" id="IPR011559">
    <property type="entry name" value="Initiation_fac_2B_a/b/d"/>
</dbReference>
<dbReference type="InParanoid" id="D1Z0J2"/>
<dbReference type="KEGG" id="mpd:MCP_2142"/>
<evidence type="ECO:0000256" key="4">
    <source>
        <dbReference type="HAMAP-Rule" id="MF_02230"/>
    </source>
</evidence>
<protein>
    <recommendedName>
        <fullName evidence="4">Ribose 1,5-bisphosphate isomerase</fullName>
        <shortName evidence="4">R15P isomerase</shortName>
        <shortName evidence="4">R15Pi</shortName>
        <ecNumber evidence="4">5.3.1.29</ecNumber>
    </recommendedName>
    <alternativeName>
        <fullName evidence="4">Ribulose 1,5-bisphosphate synthase</fullName>
        <shortName evidence="4">RuBP synthase</shortName>
    </alternativeName>
</protein>
<dbReference type="NCBIfam" id="TIGR00511">
    <property type="entry name" value="ribulose_e2b2"/>
    <property type="match status" value="1"/>
</dbReference>
<evidence type="ECO:0000256" key="2">
    <source>
        <dbReference type="ARBA" id="ARBA00023235"/>
    </source>
</evidence>
<dbReference type="InterPro" id="IPR027363">
    <property type="entry name" value="M1Pi_N"/>
</dbReference>
<name>D1Z0J2_METPS</name>
<feature type="binding site" evidence="4">
    <location>
        <position position="63"/>
    </location>
    <ligand>
        <name>substrate</name>
    </ligand>
</feature>
<dbReference type="HAMAP" id="MF_02230">
    <property type="entry name" value="R15P_isomerase"/>
    <property type="match status" value="1"/>
</dbReference>
<dbReference type="GO" id="GO:0046523">
    <property type="term" value="F:S-methyl-5-thioribose-1-phosphate isomerase activity"/>
    <property type="evidence" value="ECO:0007669"/>
    <property type="project" value="TreeGrafter"/>
</dbReference>
<feature type="active site" description="Proton acceptor" evidence="4">
    <location>
        <position position="127"/>
    </location>
</feature>
<reference evidence="5 6" key="1">
    <citation type="journal article" date="2007" name="Appl. Environ. Microbiol.">
        <title>Isolation of key methanogens for global methane emission from rice paddy fields: a novel isolate affiliated with the clone cluster rice cluster I.</title>
        <authorList>
            <person name="Sakai S."/>
            <person name="Imachi H."/>
            <person name="Sekiguchi Y."/>
            <person name="Ohashi A."/>
            <person name="Harada H."/>
            <person name="Kamagata Y."/>
        </authorList>
    </citation>
    <scope>NUCLEOTIDE SEQUENCE [LARGE SCALE GENOMIC DNA]</scope>
    <source>
        <strain evidence="6">DSM 17711 / JCM 13418 / NBRC 101707 / SANAE</strain>
    </source>
</reference>
<dbReference type="Proteomes" id="UP000001882">
    <property type="component" value="Chromosome"/>
</dbReference>
<dbReference type="PANTHER" id="PTHR43475">
    <property type="entry name" value="METHYLTHIORIBOSE-1-PHOSPHATE ISOMERASE"/>
    <property type="match status" value="1"/>
</dbReference>
<reference evidence="6" key="3">
    <citation type="journal article" date="2011" name="PLoS ONE">
        <title>Genome sequence of a mesophilic hydrogenotrophic methanogen Methanocella paludicola, the first cultivated representative of the order Methanocellales.</title>
        <authorList>
            <person name="Sakai S."/>
            <person name="Takaki Y."/>
            <person name="Shimamura S."/>
            <person name="Sekine M."/>
            <person name="Tajima T."/>
            <person name="Kosugi H."/>
            <person name="Ichikawa N."/>
            <person name="Tasumi E."/>
            <person name="Hiraki A.T."/>
            <person name="Shimizu A."/>
            <person name="Kato Y."/>
            <person name="Nishiko R."/>
            <person name="Mori K."/>
            <person name="Fujita N."/>
            <person name="Imachi H."/>
            <person name="Takai K."/>
        </authorList>
    </citation>
    <scope>NUCLEOTIDE SEQUENCE [LARGE SCALE GENOMIC DNA]</scope>
    <source>
        <strain evidence="6">DSM 17711 / JCM 13418 / NBRC 101707 / SANAE</strain>
    </source>
</reference>
<dbReference type="GO" id="GO:0019323">
    <property type="term" value="P:pentose catabolic process"/>
    <property type="evidence" value="ECO:0007669"/>
    <property type="project" value="UniProtKB-UniRule"/>
</dbReference>
<evidence type="ECO:0000256" key="1">
    <source>
        <dbReference type="ARBA" id="ARBA00009229"/>
    </source>
</evidence>
<dbReference type="GO" id="GO:0019509">
    <property type="term" value="P:L-methionine salvage from methylthioadenosine"/>
    <property type="evidence" value="ECO:0007669"/>
    <property type="project" value="TreeGrafter"/>
</dbReference>
<accession>D1Z0J2</accession>
<dbReference type="AlphaFoldDB" id="D1Z0J2"/>
<comment type="similarity">
    <text evidence="1 4">Belongs to the eIF-2B alpha/beta/delta subunits family. R15P isomerase subfamily.</text>
</comment>
<dbReference type="InterPro" id="IPR000649">
    <property type="entry name" value="IF-2B-related"/>
</dbReference>
<comment type="catalytic activity">
    <reaction evidence="4">
        <text>alpha-D-ribose 1,5-bisphosphate = D-ribulose 1,5-bisphosphate</text>
        <dbReference type="Rhea" id="RHEA:32243"/>
        <dbReference type="ChEBI" id="CHEBI:57870"/>
        <dbReference type="ChEBI" id="CHEBI:68688"/>
        <dbReference type="EC" id="5.3.1.29"/>
    </reaction>
</comment>
<proteinExistence type="inferred from homology"/>
<dbReference type="SUPFAM" id="SSF100950">
    <property type="entry name" value="NagB/RpiA/CoA transferase-like"/>
    <property type="match status" value="1"/>
</dbReference>
<comment type="function">
    <text evidence="4">Catalyzes the isomerization of ribose 1,5-bisphosphate (R15P) to ribulose 1,5-bisphosphate (RuBP), the CO(2) acceptor and substrate for RubisCO. Functions in an archaeal AMP degradation pathway, together with AMP phosphorylase and RubisCO.</text>
</comment>
<comment type="miscellaneous">
    <text evidence="4">Reaction proceeds via a cis-phosphoenolate intermediate.</text>
</comment>
<comment type="caution">
    <text evidence="4">Lacks conserved residue(s) required for the propagation of feature annotation.</text>
</comment>
<sequence>MILMTALTETAEKIKNMEIRGAGKIARSAAEAMKEEALSIKTKDIKEFNRRMEDAYNILYSTRPTAVSLPNALRAVMRYKADTVEDAKTAIAANADAFISGSENAVKKIGEIGAHRIKDGDTIMTHCNSSAAFAIFETAYRQGKDINVIATETRPRQQGYVTVDFLQKSGIPTTLILDSAVRYTMKKVDLVIVGADAVTVNGSLVNKVGTSQVALAANEARVGFVCAAETYKFSPRTLFGEMVEIEERDPTEVLCNELRAKWPNLKISNPAFDITPHKYIDMIITEIGAISPEMAYWVIKDKLGWELEEAAEASMRGCDDEN</sequence>
<feature type="binding site" evidence="4">
    <location>
        <begin position="206"/>
        <end position="207"/>
    </location>
    <ligand>
        <name>substrate</name>
    </ligand>
</feature>
<feature type="binding site" evidence="4">
    <location>
        <begin position="20"/>
        <end position="23"/>
    </location>
    <ligand>
        <name>substrate</name>
    </ligand>
</feature>
<evidence type="ECO:0000256" key="3">
    <source>
        <dbReference type="ARBA" id="ARBA00023277"/>
    </source>
</evidence>
<keyword evidence="2 4" id="KW-0413">Isomerase</keyword>
<dbReference type="Gene3D" id="3.40.50.10470">
    <property type="entry name" value="Translation initiation factor eif-2b, domain 2"/>
    <property type="match status" value="1"/>
</dbReference>
<reference evidence="5 6" key="2">
    <citation type="journal article" date="2008" name="Int. J. Syst. Evol. Microbiol.">
        <title>Methanocella paludicola gen. nov., sp. nov., a methane-producing archaeon, the first isolate of the lineage 'Rice Cluster I', and proposal of the new archaeal order Methanocellales ord. nov.</title>
        <authorList>
            <person name="Sakai S."/>
            <person name="Imachi H."/>
            <person name="Hanada S."/>
            <person name="Ohashi A."/>
            <person name="Harada H."/>
            <person name="Kamagata Y."/>
        </authorList>
    </citation>
    <scope>NUCLEOTIDE SEQUENCE [LARGE SCALE GENOMIC DNA]</scope>
    <source>
        <strain evidence="6">DSM 17711 / JCM 13418 / NBRC 101707 / SANAE</strain>
    </source>
</reference>